<comment type="similarity">
    <text evidence="2">Belongs to the glycogen phosphorylase family.</text>
</comment>
<evidence type="ECO:0000313" key="8">
    <source>
        <dbReference type="EMBL" id="CEM05243.1"/>
    </source>
</evidence>
<dbReference type="PANTHER" id="PTHR42655">
    <property type="entry name" value="GLYCOGEN PHOSPHORYLASE"/>
    <property type="match status" value="1"/>
</dbReference>
<dbReference type="GO" id="GO:0008184">
    <property type="term" value="F:glycogen phosphorylase activity"/>
    <property type="evidence" value="ECO:0007669"/>
    <property type="project" value="InterPro"/>
</dbReference>
<dbReference type="EC" id="2.4.1.1" evidence="3"/>
<dbReference type="PANTHER" id="PTHR42655:SF1">
    <property type="entry name" value="GLYCOGEN PHOSPHORYLASE"/>
    <property type="match status" value="1"/>
</dbReference>
<dbReference type="InterPro" id="IPR052182">
    <property type="entry name" value="Glycogen/Maltodextrin_Phosph"/>
</dbReference>
<evidence type="ECO:0000256" key="4">
    <source>
        <dbReference type="ARBA" id="ARBA00022676"/>
    </source>
</evidence>
<comment type="cofactor">
    <cofactor evidence="1">
        <name>pyridoxal 5'-phosphate</name>
        <dbReference type="ChEBI" id="CHEBI:597326"/>
    </cofactor>
</comment>
<dbReference type="InterPro" id="IPR000811">
    <property type="entry name" value="Glyco_trans_35"/>
</dbReference>
<keyword evidence="6" id="KW-0663">Pyridoxal phosphate</keyword>
<protein>
    <recommendedName>
        <fullName evidence="3">glycogen phosphorylase</fullName>
        <ecNumber evidence="3">2.4.1.1</ecNumber>
    </recommendedName>
</protein>
<evidence type="ECO:0000313" key="9">
    <source>
        <dbReference type="Proteomes" id="UP000041254"/>
    </source>
</evidence>
<dbReference type="NCBIfam" id="TIGR02094">
    <property type="entry name" value="more_P_ylases"/>
    <property type="match status" value="1"/>
</dbReference>
<dbReference type="VEuPathDB" id="CryptoDB:Vbra_14192"/>
<dbReference type="InterPro" id="IPR035090">
    <property type="entry name" value="Pyridoxal_P_attach_site"/>
</dbReference>
<proteinExistence type="inferred from homology"/>
<evidence type="ECO:0000256" key="2">
    <source>
        <dbReference type="ARBA" id="ARBA00006047"/>
    </source>
</evidence>
<evidence type="ECO:0000256" key="6">
    <source>
        <dbReference type="ARBA" id="ARBA00022898"/>
    </source>
</evidence>
<evidence type="ECO:0000256" key="7">
    <source>
        <dbReference type="ARBA" id="ARBA00023277"/>
    </source>
</evidence>
<dbReference type="PhylomeDB" id="A0A0G4F0I7"/>
<sequence>MSDEPQAKRLRRKSVAYFCMEYGLRQGFSIYSGGLGILAADIVKQSRDMNLPLYGIGIFWNSGYVSQSIDKDGNTKDSYPATDRSQLIKQEGIKFSVKIEGKDMPLCVHRVKGAENLLMIEPEKKKDQKKYTDKLYQGSDEDRVAQEIILGVGGVRALRALDINTDIYHFNEGHAVFAGIELIREKMEKEGAEMTFEQAWAATKNQVIFTTHTPVPAGNEQHPFARLETVGANLNLDADQMKQIGDEPFGMTIAGLRLSYLSNGVAQLHGETAREMWKDVSGSSEIIAITNGVHCASWSDPEIISACESNNDSKLWEAHMANKRALIKEVEERTGSKLKEDVFLVGFARRAATYKRHNLIFKDESSVFPLLKEGKLQLVFSGKAHPQDEGGKEMIKKVSKYQHEFPDAVVYMPNYDIKLGALITRGSDVWLNNPQRPKEASGTSGMKAAMNGVLNLSIPDGWWPEGCKHGVNGWKVGDDVNREEEEAYEKDHAALIKVLTEEVIPAYGDKTKWINMMKASIDMAKYQFSAERMVHEYYAKMYDVQP</sequence>
<gene>
    <name evidence="8" type="ORF">Vbra_14192</name>
</gene>
<dbReference type="AlphaFoldDB" id="A0A0G4F0I7"/>
<reference evidence="8 9" key="1">
    <citation type="submission" date="2014-11" db="EMBL/GenBank/DDBJ databases">
        <authorList>
            <person name="Zhu J."/>
            <person name="Qi W."/>
            <person name="Song R."/>
        </authorList>
    </citation>
    <scope>NUCLEOTIDE SEQUENCE [LARGE SCALE GENOMIC DNA]</scope>
</reference>
<keyword evidence="4" id="KW-0328">Glycosyltransferase</keyword>
<dbReference type="PROSITE" id="PS00102">
    <property type="entry name" value="PHOSPHORYLASE"/>
    <property type="match status" value="1"/>
</dbReference>
<dbReference type="Pfam" id="PF00343">
    <property type="entry name" value="Phosphorylase"/>
    <property type="match status" value="1"/>
</dbReference>
<evidence type="ECO:0000256" key="5">
    <source>
        <dbReference type="ARBA" id="ARBA00022679"/>
    </source>
</evidence>
<organism evidence="8 9">
    <name type="scientific">Vitrella brassicaformis (strain CCMP3155)</name>
    <dbReference type="NCBI Taxonomy" id="1169540"/>
    <lineage>
        <taxon>Eukaryota</taxon>
        <taxon>Sar</taxon>
        <taxon>Alveolata</taxon>
        <taxon>Colpodellida</taxon>
        <taxon>Vitrellaceae</taxon>
        <taxon>Vitrella</taxon>
    </lineage>
</organism>
<accession>A0A0G4F0I7</accession>
<dbReference type="GO" id="GO:0005975">
    <property type="term" value="P:carbohydrate metabolic process"/>
    <property type="evidence" value="ECO:0007669"/>
    <property type="project" value="InterPro"/>
</dbReference>
<dbReference type="Gene3D" id="3.40.50.2000">
    <property type="entry name" value="Glycogen Phosphorylase B"/>
    <property type="match status" value="3"/>
</dbReference>
<dbReference type="SUPFAM" id="SSF53756">
    <property type="entry name" value="UDP-Glycosyltransferase/glycogen phosphorylase"/>
    <property type="match status" value="1"/>
</dbReference>
<dbReference type="EMBL" id="CDMY01000356">
    <property type="protein sequence ID" value="CEM05243.1"/>
    <property type="molecule type" value="Genomic_DNA"/>
</dbReference>
<keyword evidence="5" id="KW-0808">Transferase</keyword>
<dbReference type="InParanoid" id="A0A0G4F0I7"/>
<evidence type="ECO:0000256" key="1">
    <source>
        <dbReference type="ARBA" id="ARBA00001933"/>
    </source>
</evidence>
<keyword evidence="9" id="KW-1185">Reference proteome</keyword>
<dbReference type="STRING" id="1169540.A0A0G4F0I7"/>
<dbReference type="GO" id="GO:0030170">
    <property type="term" value="F:pyridoxal phosphate binding"/>
    <property type="evidence" value="ECO:0007669"/>
    <property type="project" value="InterPro"/>
</dbReference>
<evidence type="ECO:0000256" key="3">
    <source>
        <dbReference type="ARBA" id="ARBA00012591"/>
    </source>
</evidence>
<name>A0A0G4F0I7_VITBC</name>
<dbReference type="Proteomes" id="UP000041254">
    <property type="component" value="Unassembled WGS sequence"/>
</dbReference>
<dbReference type="InterPro" id="IPR011834">
    <property type="entry name" value="Agluc_phsphrylas"/>
</dbReference>
<dbReference type="OrthoDB" id="10259557at2759"/>
<keyword evidence="7" id="KW-0119">Carbohydrate metabolism</keyword>